<dbReference type="Pfam" id="PF02469">
    <property type="entry name" value="Fasciclin"/>
    <property type="match status" value="1"/>
</dbReference>
<feature type="domain" description="FAS1" evidence="1">
    <location>
        <begin position="62"/>
        <end position="209"/>
    </location>
</feature>
<dbReference type="Proteomes" id="UP000597459">
    <property type="component" value="Unassembled WGS sequence"/>
</dbReference>
<gene>
    <name evidence="2" type="ORF">GOB87_04015</name>
</gene>
<accession>A0A967B3M5</accession>
<dbReference type="AlphaFoldDB" id="A0A967B3M5"/>
<dbReference type="InterPro" id="IPR036378">
    <property type="entry name" value="FAS1_dom_sf"/>
</dbReference>
<dbReference type="Gene3D" id="2.30.180.10">
    <property type="entry name" value="FAS1 domain"/>
    <property type="match status" value="1"/>
</dbReference>
<keyword evidence="3" id="KW-1185">Reference proteome</keyword>
<evidence type="ECO:0000313" key="2">
    <source>
        <dbReference type="EMBL" id="NHO53127.1"/>
    </source>
</evidence>
<comment type="caution">
    <text evidence="2">The sequence shown here is derived from an EMBL/GenBank/DDBJ whole genome shotgun (WGS) entry which is preliminary data.</text>
</comment>
<organism evidence="2 3">
    <name type="scientific">Acetobacter estunensis</name>
    <dbReference type="NCBI Taxonomy" id="104097"/>
    <lineage>
        <taxon>Bacteria</taxon>
        <taxon>Pseudomonadati</taxon>
        <taxon>Pseudomonadota</taxon>
        <taxon>Alphaproteobacteria</taxon>
        <taxon>Acetobacterales</taxon>
        <taxon>Acetobacteraceae</taxon>
        <taxon>Acetobacter</taxon>
    </lineage>
</organism>
<evidence type="ECO:0000259" key="1">
    <source>
        <dbReference type="PROSITE" id="PS50213"/>
    </source>
</evidence>
<dbReference type="SUPFAM" id="SSF82153">
    <property type="entry name" value="FAS1 domain"/>
    <property type="match status" value="1"/>
</dbReference>
<dbReference type="PROSITE" id="PS50213">
    <property type="entry name" value="FAS1"/>
    <property type="match status" value="1"/>
</dbReference>
<dbReference type="InterPro" id="IPR000782">
    <property type="entry name" value="FAS1_domain"/>
</dbReference>
<protein>
    <submittedName>
        <fullName evidence="2">Fasciclin</fullName>
    </submittedName>
</protein>
<dbReference type="EMBL" id="WOTH01000005">
    <property type="protein sequence ID" value="NHO53127.1"/>
    <property type="molecule type" value="Genomic_DNA"/>
</dbReference>
<sequence length="241" mass="25493">MALSLGACQSPARQDAYKVVGSSNSFMAPTVSGARNYTPAGEKDAPNSNVAYPDPETPIYYDRPLSESILSAIELGNYSRALQVSGYDRLLQMAGPYTVFAIPNEPMKHVSEQYPGGLLDPANAQALKNLMGFTIVPGKWSVDRLRRVIARMQTHAVGLRTLSGALLTVSVEPGTNQLVLSNAAGTINRIWVTGIPQSNGVLYFTQSALPPVFPALPVAGQSQVALGVKSAPLAAPASTTH</sequence>
<reference evidence="2" key="1">
    <citation type="submission" date="2019-11" db="EMBL/GenBank/DDBJ databases">
        <title>Description of new Acetobacter species.</title>
        <authorList>
            <person name="Cleenwerck I."/>
            <person name="Sombolestani A.S."/>
        </authorList>
    </citation>
    <scope>NUCLEOTIDE SEQUENCE</scope>
    <source>
        <strain evidence="2">LMG 1626</strain>
    </source>
</reference>
<evidence type="ECO:0000313" key="3">
    <source>
        <dbReference type="Proteomes" id="UP000597459"/>
    </source>
</evidence>
<proteinExistence type="predicted"/>
<name>A0A967B3M5_9PROT</name>